<protein>
    <submittedName>
        <fullName evidence="2">Uncharacterized protein</fullName>
    </submittedName>
</protein>
<feature type="chain" id="PRO_5027708705" evidence="1">
    <location>
        <begin position="31"/>
        <end position="110"/>
    </location>
</feature>
<reference evidence="2 3" key="1">
    <citation type="submission" date="2020-07" db="EMBL/GenBank/DDBJ databases">
        <authorList>
            <person name="Zhuang K."/>
            <person name="Ran Y."/>
        </authorList>
    </citation>
    <scope>NUCLEOTIDE SEQUENCE [LARGE SCALE GENOMIC DNA]</scope>
    <source>
        <strain evidence="2 3">WCH-YHL-001</strain>
    </source>
</reference>
<evidence type="ECO:0000313" key="3">
    <source>
        <dbReference type="Proteomes" id="UP000515512"/>
    </source>
</evidence>
<gene>
    <name evidence="2" type="ORF">H0264_21570</name>
</gene>
<dbReference type="EMBL" id="CP059399">
    <property type="protein sequence ID" value="QLY28002.1"/>
    <property type="molecule type" value="Genomic_DNA"/>
</dbReference>
<accession>A0A7D6V864</accession>
<proteinExistence type="predicted"/>
<name>A0A7D6V864_9NOCA</name>
<evidence type="ECO:0000256" key="1">
    <source>
        <dbReference type="SAM" id="SignalP"/>
    </source>
</evidence>
<dbReference type="AlphaFoldDB" id="A0A7D6V864"/>
<feature type="signal peptide" evidence="1">
    <location>
        <begin position="1"/>
        <end position="30"/>
    </location>
</feature>
<evidence type="ECO:0000313" key="2">
    <source>
        <dbReference type="EMBL" id="QLY28002.1"/>
    </source>
</evidence>
<keyword evidence="1" id="KW-0732">Signal</keyword>
<dbReference type="KEGG" id="nhu:H0264_21570"/>
<dbReference type="Proteomes" id="UP000515512">
    <property type="component" value="Chromosome"/>
</dbReference>
<keyword evidence="3" id="KW-1185">Reference proteome</keyword>
<dbReference type="RefSeq" id="WP_181579210.1">
    <property type="nucleotide sequence ID" value="NZ_CP059399.1"/>
</dbReference>
<organism evidence="2 3">
    <name type="scientific">Nocardia huaxiensis</name>
    <dbReference type="NCBI Taxonomy" id="2755382"/>
    <lineage>
        <taxon>Bacteria</taxon>
        <taxon>Bacillati</taxon>
        <taxon>Actinomycetota</taxon>
        <taxon>Actinomycetes</taxon>
        <taxon>Mycobacteriales</taxon>
        <taxon>Nocardiaceae</taxon>
        <taxon>Nocardia</taxon>
    </lineage>
</organism>
<sequence>MRPSIGLLMAAATAAALTGTAASVSAPASASPAIAPVADSETGSSAADSASAAAQSAVYLAGRGDVIGVIVLLGITPIHMITGGICDLVTWSGSSDPCSPTRYPAVSHAP</sequence>